<keyword evidence="11" id="KW-1185">Reference proteome</keyword>
<evidence type="ECO:0000259" key="8">
    <source>
        <dbReference type="PROSITE" id="PS51380"/>
    </source>
</evidence>
<evidence type="ECO:0000256" key="5">
    <source>
        <dbReference type="ARBA" id="ARBA00023136"/>
    </source>
</evidence>
<dbReference type="STRING" id="52247.A0A4T0WWI8"/>
<evidence type="ECO:0000256" key="6">
    <source>
        <dbReference type="SAM" id="MobiDB-lite"/>
    </source>
</evidence>
<dbReference type="EMBL" id="SELW01000657">
    <property type="protein sequence ID" value="TID14788.1"/>
    <property type="molecule type" value="Genomic_DNA"/>
</dbReference>
<evidence type="ECO:0000259" key="9">
    <source>
        <dbReference type="PROSITE" id="PS51382"/>
    </source>
</evidence>
<dbReference type="PROSITE" id="PS51382">
    <property type="entry name" value="SPX"/>
    <property type="match status" value="1"/>
</dbReference>
<sequence length="996" mass="116749">MKFGQSLEDHIVPEWRTKYLDYKTAKKKLKKLAKKQSVKGTPVLNSTRNNKSSYSSPNSRYTDTPTPRSLPLVTIEDYENDSDNSNKASMETGPNSSFELPKPFLSISDSRPRSESYNDNMTSHRDSLGSGDSYNRKRKSSIVAFFGNLTRTPTISLGNDDTEMNDMGLNERKEFLKWVDSELEKVESFYREREDACVERFLVLQDQIIQLETQKLISKRKYMRKKRLLLNLTNVEDDGDIEDEFDDDDDEEDDDDIMYDELNRYIEEGRSQGVLTSAQRNIRLLSFWTRRKLRIINKFDMPSLPKFEWLKEGGKTEKQYYEEGYYSDDDCEEETHFHPRDGNNANSAHIRDFQRRKPHKINNVPYFVAKRMIKKAVYELYRSMELLKSYKLMNRIGFRKLIKKYDKATGDTMLNTYMAKIDESYFSKSDVLDNIITKVEELYTRYFENGNRKIAVTKLRTNEVESTYYLADYLSGLFFGISIPLLAYAFYLGIHLAVDHRLADAKYLSQIWGGFFLVIFMSWLFAINCLVWTKYKVNYKFIFEFNQHDALDYKQYMMLPSLMFAIAGLIAWLSFENYWPNTFSGYDFPWIFVGIAACIIFCPFDIFYLNARLWLLSTLTRLLLSGFYPVEFRDFFMGDIFCSLTYSISNVSMFFCLYAKHWNNASQCGSGESRLLGFLQCLPSIWRFLQCFRRYADTGDWFPHLANMCKYSASTLYYMSLSLYRIETVPKYRALLIFWATINSLYSIVWDIVMDWSLFQLDSKYFLLRDEITFKQPEIYYSAIVVDIILRFQWIFYALFPKQIQQSAITSFCVAIAEVVRRFIWIFFRMENEHATNVHLFRASRESPLPYPIYKRKKLVAERNVESAYDDDTSKDLSEQYKIRRRHPDIETGVDLVEPETSHSHNNYKSVDHDHQTKAVSIPSNFETNGQNGMSTGILSTVGRFAQQLSRTMRAAHIKDFQRRKVVKSNSMDDINEGDASGDSDHPTEGADPEAS</sequence>
<dbReference type="Pfam" id="PF03105">
    <property type="entry name" value="SPX"/>
    <property type="match status" value="1"/>
</dbReference>
<proteinExistence type="inferred from homology"/>
<feature type="domain" description="EXS" evidence="8">
    <location>
        <begin position="667"/>
        <end position="861"/>
    </location>
</feature>
<feature type="transmembrane region" description="Helical" evidence="7">
    <location>
        <begin position="587"/>
        <end position="606"/>
    </location>
</feature>
<dbReference type="GO" id="GO:0000822">
    <property type="term" value="F:inositol hexakisphosphate binding"/>
    <property type="evidence" value="ECO:0007669"/>
    <property type="project" value="TreeGrafter"/>
</dbReference>
<dbReference type="CDD" id="cd14475">
    <property type="entry name" value="SPX_SYG1_like"/>
    <property type="match status" value="1"/>
</dbReference>
<dbReference type="GO" id="GO:0006817">
    <property type="term" value="P:phosphate ion transport"/>
    <property type="evidence" value="ECO:0007669"/>
    <property type="project" value="TreeGrafter"/>
</dbReference>
<feature type="compositionally biased region" description="Basic and acidic residues" evidence="6">
    <location>
        <begin position="110"/>
        <end position="127"/>
    </location>
</feature>
<reference evidence="10 11" key="1">
    <citation type="journal article" date="2019" name="Front. Genet.">
        <title>Whole-Genome Sequencing of the Opportunistic Yeast Pathogen Candida inconspicua Uncovers Its Hybrid Origin.</title>
        <authorList>
            <person name="Mixao V."/>
            <person name="Hansen A.P."/>
            <person name="Saus E."/>
            <person name="Boekhout T."/>
            <person name="Lass-Florl C."/>
            <person name="Gabaldon T."/>
        </authorList>
    </citation>
    <scope>NUCLEOTIDE SEQUENCE [LARGE SCALE GENOMIC DNA]</scope>
    <source>
        <strain evidence="10 11">CBS 180</strain>
    </source>
</reference>
<dbReference type="OrthoDB" id="9970435at2759"/>
<gene>
    <name evidence="10" type="ORF">CANINC_004459</name>
</gene>
<feature type="transmembrane region" description="Helical" evidence="7">
    <location>
        <begin position="636"/>
        <end position="658"/>
    </location>
</feature>
<dbReference type="PROSITE" id="PS51380">
    <property type="entry name" value="EXS"/>
    <property type="match status" value="1"/>
</dbReference>
<dbReference type="InterPro" id="IPR004331">
    <property type="entry name" value="SPX_dom"/>
</dbReference>
<dbReference type="Pfam" id="PF03124">
    <property type="entry name" value="EXS"/>
    <property type="match status" value="1"/>
</dbReference>
<dbReference type="Proteomes" id="UP000307173">
    <property type="component" value="Unassembled WGS sequence"/>
</dbReference>
<accession>A0A4T0WWI8</accession>
<dbReference type="InterPro" id="IPR004342">
    <property type="entry name" value="EXS_C"/>
</dbReference>
<feature type="region of interest" description="Disordered" evidence="6">
    <location>
        <begin position="966"/>
        <end position="996"/>
    </location>
</feature>
<evidence type="ECO:0000256" key="7">
    <source>
        <dbReference type="SAM" id="Phobius"/>
    </source>
</evidence>
<feature type="compositionally biased region" description="Polar residues" evidence="6">
    <location>
        <begin position="83"/>
        <end position="98"/>
    </location>
</feature>
<keyword evidence="3 7" id="KW-0812">Transmembrane</keyword>
<dbReference type="PANTHER" id="PTHR10783">
    <property type="entry name" value="XENOTROPIC AND POLYTROPIC RETROVIRUS RECEPTOR 1-RELATED"/>
    <property type="match status" value="1"/>
</dbReference>
<feature type="region of interest" description="Disordered" evidence="6">
    <location>
        <begin position="31"/>
        <end position="133"/>
    </location>
</feature>
<name>A0A4T0WWI8_9ASCO</name>
<protein>
    <recommendedName>
        <fullName evidence="12">SPX domain-containing protein</fullName>
    </recommendedName>
</protein>
<evidence type="ECO:0000256" key="1">
    <source>
        <dbReference type="ARBA" id="ARBA00004141"/>
    </source>
</evidence>
<evidence type="ECO:0000313" key="11">
    <source>
        <dbReference type="Proteomes" id="UP000307173"/>
    </source>
</evidence>
<evidence type="ECO:0000313" key="10">
    <source>
        <dbReference type="EMBL" id="TID14788.1"/>
    </source>
</evidence>
<evidence type="ECO:0000256" key="3">
    <source>
        <dbReference type="ARBA" id="ARBA00022692"/>
    </source>
</evidence>
<evidence type="ECO:0000256" key="2">
    <source>
        <dbReference type="ARBA" id="ARBA00009665"/>
    </source>
</evidence>
<feature type="compositionally biased region" description="Polar residues" evidence="6">
    <location>
        <begin position="43"/>
        <end position="67"/>
    </location>
</feature>
<dbReference type="GO" id="GO:0016036">
    <property type="term" value="P:cellular response to phosphate starvation"/>
    <property type="evidence" value="ECO:0007669"/>
    <property type="project" value="TreeGrafter"/>
</dbReference>
<feature type="transmembrane region" description="Helical" evidence="7">
    <location>
        <begin position="734"/>
        <end position="759"/>
    </location>
</feature>
<comment type="caution">
    <text evidence="10">The sequence shown here is derived from an EMBL/GenBank/DDBJ whole genome shotgun (WGS) entry which is preliminary data.</text>
</comment>
<comment type="subcellular location">
    <subcellularLocation>
        <location evidence="1">Membrane</location>
        <topology evidence="1">Multi-pass membrane protein</topology>
    </subcellularLocation>
</comment>
<feature type="domain" description="SPX" evidence="9">
    <location>
        <begin position="1"/>
        <end position="419"/>
    </location>
</feature>
<feature type="transmembrane region" description="Helical" evidence="7">
    <location>
        <begin position="779"/>
        <end position="800"/>
    </location>
</feature>
<keyword evidence="4 7" id="KW-1133">Transmembrane helix</keyword>
<dbReference type="GO" id="GO:0005886">
    <property type="term" value="C:plasma membrane"/>
    <property type="evidence" value="ECO:0007669"/>
    <property type="project" value="TreeGrafter"/>
</dbReference>
<keyword evidence="5 7" id="KW-0472">Membrane</keyword>
<feature type="transmembrane region" description="Helical" evidence="7">
    <location>
        <begin position="556"/>
        <end position="575"/>
    </location>
</feature>
<evidence type="ECO:0008006" key="12">
    <source>
        <dbReference type="Google" id="ProtNLM"/>
    </source>
</evidence>
<dbReference type="AlphaFoldDB" id="A0A4T0WWI8"/>
<dbReference type="PANTHER" id="PTHR10783:SF103">
    <property type="entry name" value="SOLUTE CARRIER FAMILY 53 MEMBER 1"/>
    <property type="match status" value="1"/>
</dbReference>
<organism evidence="10 11">
    <name type="scientific">Pichia inconspicua</name>
    <dbReference type="NCBI Taxonomy" id="52247"/>
    <lineage>
        <taxon>Eukaryota</taxon>
        <taxon>Fungi</taxon>
        <taxon>Dikarya</taxon>
        <taxon>Ascomycota</taxon>
        <taxon>Saccharomycotina</taxon>
        <taxon>Pichiomycetes</taxon>
        <taxon>Pichiales</taxon>
        <taxon>Pichiaceae</taxon>
        <taxon>Pichia</taxon>
    </lineage>
</organism>
<comment type="similarity">
    <text evidence="2">Belongs to the SYG1 (TC 2.A.94) family.</text>
</comment>
<evidence type="ECO:0000256" key="4">
    <source>
        <dbReference type="ARBA" id="ARBA00022989"/>
    </source>
</evidence>
<feature type="transmembrane region" description="Helical" evidence="7">
    <location>
        <begin position="468"/>
        <end position="491"/>
    </location>
</feature>
<dbReference type="GO" id="GO:0005794">
    <property type="term" value="C:Golgi apparatus"/>
    <property type="evidence" value="ECO:0007669"/>
    <property type="project" value="TreeGrafter"/>
</dbReference>
<feature type="transmembrane region" description="Helical" evidence="7">
    <location>
        <begin position="511"/>
        <end position="535"/>
    </location>
</feature>